<reference evidence="1" key="1">
    <citation type="submission" date="2021-03" db="EMBL/GenBank/DDBJ databases">
        <title>Draft genome sequence of rust myrtle Austropuccinia psidii MF-1, a brazilian biotype.</title>
        <authorList>
            <person name="Quecine M.C."/>
            <person name="Pachon D.M.R."/>
            <person name="Bonatelli M.L."/>
            <person name="Correr F.H."/>
            <person name="Franceschini L.M."/>
            <person name="Leite T.F."/>
            <person name="Margarido G.R.A."/>
            <person name="Almeida C.A."/>
            <person name="Ferrarezi J.A."/>
            <person name="Labate C.A."/>
        </authorList>
    </citation>
    <scope>NUCLEOTIDE SEQUENCE</scope>
    <source>
        <strain evidence="1">MF-1</strain>
    </source>
</reference>
<accession>A0A9Q3HIH8</accession>
<protein>
    <submittedName>
        <fullName evidence="1">Uncharacterized protein</fullName>
    </submittedName>
</protein>
<evidence type="ECO:0000313" key="1">
    <source>
        <dbReference type="EMBL" id="MBW0503799.1"/>
    </source>
</evidence>
<gene>
    <name evidence="1" type="ORF">O181_043514</name>
</gene>
<proteinExistence type="predicted"/>
<sequence>MMVSNRNTPVEACMESEKFILSNKILKELLQWRIASRELNQELHWKELVEIIQKISIKRKGSQDHIQTSYYLSHRRAMEPERKYSDFVSLKRSGQPIQLLSGFTPLRLQQINEQE</sequence>
<name>A0A9Q3HIH8_9BASI</name>
<dbReference type="EMBL" id="AVOT02017581">
    <property type="protein sequence ID" value="MBW0503799.1"/>
    <property type="molecule type" value="Genomic_DNA"/>
</dbReference>
<keyword evidence="2" id="KW-1185">Reference proteome</keyword>
<organism evidence="1 2">
    <name type="scientific">Austropuccinia psidii MF-1</name>
    <dbReference type="NCBI Taxonomy" id="1389203"/>
    <lineage>
        <taxon>Eukaryota</taxon>
        <taxon>Fungi</taxon>
        <taxon>Dikarya</taxon>
        <taxon>Basidiomycota</taxon>
        <taxon>Pucciniomycotina</taxon>
        <taxon>Pucciniomycetes</taxon>
        <taxon>Pucciniales</taxon>
        <taxon>Sphaerophragmiaceae</taxon>
        <taxon>Austropuccinia</taxon>
    </lineage>
</organism>
<dbReference type="AlphaFoldDB" id="A0A9Q3HIH8"/>
<evidence type="ECO:0000313" key="2">
    <source>
        <dbReference type="Proteomes" id="UP000765509"/>
    </source>
</evidence>
<comment type="caution">
    <text evidence="1">The sequence shown here is derived from an EMBL/GenBank/DDBJ whole genome shotgun (WGS) entry which is preliminary data.</text>
</comment>
<dbReference type="Proteomes" id="UP000765509">
    <property type="component" value="Unassembled WGS sequence"/>
</dbReference>